<dbReference type="GO" id="GO:0009820">
    <property type="term" value="P:alkaloid metabolic process"/>
    <property type="evidence" value="ECO:0007669"/>
    <property type="project" value="InterPro"/>
</dbReference>
<feature type="binding site" evidence="4">
    <location>
        <position position="191"/>
    </location>
    <ligand>
        <name>L-tryptophan</name>
        <dbReference type="ChEBI" id="CHEBI:57912"/>
    </ligand>
</feature>
<dbReference type="Pfam" id="PF11991">
    <property type="entry name" value="Trp_DMAT"/>
    <property type="match status" value="1"/>
</dbReference>
<comment type="similarity">
    <text evidence="2">Belongs to the tryptophan dimethylallyltransferase family.</text>
</comment>
<evidence type="ECO:0000256" key="3">
    <source>
        <dbReference type="ARBA" id="ARBA00022679"/>
    </source>
</evidence>
<evidence type="ECO:0000256" key="2">
    <source>
        <dbReference type="ARBA" id="ARBA00010209"/>
    </source>
</evidence>
<dbReference type="PIRSF" id="PIRSF000509">
    <property type="entry name" value="Trp_DMAT"/>
    <property type="match status" value="1"/>
</dbReference>
<keyword evidence="3 5" id="KW-0808">Transferase</keyword>
<dbReference type="CDD" id="cd13929">
    <property type="entry name" value="PT-DMATS_CymD"/>
    <property type="match status" value="1"/>
</dbReference>
<feature type="binding site" evidence="4">
    <location>
        <position position="354"/>
    </location>
    <ligand>
        <name>dimethylallyl diphosphate</name>
        <dbReference type="ChEBI" id="CHEBI:57623"/>
    </ligand>
</feature>
<feature type="binding site" evidence="4">
    <location>
        <position position="92"/>
    </location>
    <ligand>
        <name>L-tryptophan</name>
        <dbReference type="ChEBI" id="CHEBI:57912"/>
    </ligand>
</feature>
<gene>
    <name evidence="5" type="ORF">BDV28DRAFT_163782</name>
</gene>
<dbReference type="SFLD" id="SFLDG01162">
    <property type="entry name" value="I"/>
    <property type="match status" value="1"/>
</dbReference>
<sequence>MEQISTQASLTEAWTALAPFLPPRDAHCDYWWRLTGLHLASLITAAGYPLEKQYQVLLFHYHWIVPYLGPAPSVDGTCKWRFIFTVDGSPIEYSWKWNTATSRPDIRYTVEAIGQCTGTSLDPLNQQASLKMLHDIQSAIPSVDLTWTNHFLATLYDHDRSKYVQEAKAGAHFTTTVVVAAEWLPKGLTTKTYFIPRKLGQTGGQMPIALWEDALASMDPVNSARAAMHDFLNNHPEGKQLSTFMLAVDNVAPVDSRLKFYFQTPRTSFSSVRDIMTLGGRIAVAEDKLTDLKFLIAAITGLDADFPEDAEIPHLGEFNPVAKDNFVELPILLSGYLYYFDIKPGATLPAIKIYSPVRRYGPDDLSIAHGICSWMEAHGRGQYCQSYLSMLKNISQHRPLSQGKGIQTYVSCLFKKNGELDITSYIGPEAFVPARLVKTARAVRRRSNS</sequence>
<dbReference type="PANTHER" id="PTHR40627:SF4">
    <property type="entry name" value="PRENYLTRANSFERASE ASQH1-RELATED"/>
    <property type="match status" value="1"/>
</dbReference>
<dbReference type="EMBL" id="ML739035">
    <property type="protein sequence ID" value="KAE8356777.1"/>
    <property type="molecule type" value="Genomic_DNA"/>
</dbReference>
<dbReference type="InterPro" id="IPR017795">
    <property type="entry name" value="ABBA_NscD-like"/>
</dbReference>
<feature type="binding site" evidence="4">
    <location>
        <position position="107"/>
    </location>
    <ligand>
        <name>dimethylallyl diphosphate</name>
        <dbReference type="ChEBI" id="CHEBI:57623"/>
    </ligand>
</feature>
<feature type="binding site" evidence="4">
    <location>
        <position position="259"/>
    </location>
    <ligand>
        <name>dimethylallyl diphosphate</name>
        <dbReference type="ChEBI" id="CHEBI:57623"/>
    </ligand>
</feature>
<proteinExistence type="inferred from homology"/>
<reference evidence="6" key="1">
    <citation type="submission" date="2019-04" db="EMBL/GenBank/DDBJ databases">
        <title>Friends and foes A comparative genomics studyof 23 Aspergillus species from section Flavi.</title>
        <authorList>
            <consortium name="DOE Joint Genome Institute"/>
            <person name="Kjaerbolling I."/>
            <person name="Vesth T."/>
            <person name="Frisvad J.C."/>
            <person name="Nybo J.L."/>
            <person name="Theobald S."/>
            <person name="Kildgaard S."/>
            <person name="Isbrandt T."/>
            <person name="Kuo A."/>
            <person name="Sato A."/>
            <person name="Lyhne E.K."/>
            <person name="Kogle M.E."/>
            <person name="Wiebenga A."/>
            <person name="Kun R.S."/>
            <person name="Lubbers R.J."/>
            <person name="Makela M.R."/>
            <person name="Barry K."/>
            <person name="Chovatia M."/>
            <person name="Clum A."/>
            <person name="Daum C."/>
            <person name="Haridas S."/>
            <person name="He G."/>
            <person name="LaButti K."/>
            <person name="Lipzen A."/>
            <person name="Mondo S."/>
            <person name="Riley R."/>
            <person name="Salamov A."/>
            <person name="Simmons B.A."/>
            <person name="Magnuson J.K."/>
            <person name="Henrissat B."/>
            <person name="Mortensen U.H."/>
            <person name="Larsen T.O."/>
            <person name="Devries R.P."/>
            <person name="Grigoriev I.V."/>
            <person name="Machida M."/>
            <person name="Baker S.E."/>
            <person name="Andersen M.R."/>
        </authorList>
    </citation>
    <scope>NUCLEOTIDE SEQUENCE [LARGE SCALE GENOMIC DNA]</scope>
    <source>
        <strain evidence="6">CBS 553.77</strain>
    </source>
</reference>
<feature type="binding site" evidence="4">
    <location>
        <position position="193"/>
    </location>
    <ligand>
        <name>dimethylallyl diphosphate</name>
        <dbReference type="ChEBI" id="CHEBI:57623"/>
    </ligand>
</feature>
<dbReference type="Proteomes" id="UP000327118">
    <property type="component" value="Unassembled WGS sequence"/>
</dbReference>
<dbReference type="PANTHER" id="PTHR40627">
    <property type="entry name" value="INDOLE PRENYLTRANSFERASE TDIB-RELATED"/>
    <property type="match status" value="1"/>
</dbReference>
<feature type="binding site" evidence="4">
    <location>
        <position position="261"/>
    </location>
    <ligand>
        <name>dimethylallyl diphosphate</name>
        <dbReference type="ChEBI" id="CHEBI:57623"/>
    </ligand>
</feature>
<dbReference type="OrthoDB" id="3354387at2759"/>
<accession>A0A5N6ZGI6</accession>
<evidence type="ECO:0000256" key="1">
    <source>
        <dbReference type="ARBA" id="ARBA00005179"/>
    </source>
</evidence>
<dbReference type="SFLD" id="SFLDS00036">
    <property type="entry name" value="Aromatic_Prenyltransferase"/>
    <property type="match status" value="1"/>
</dbReference>
<evidence type="ECO:0000313" key="5">
    <source>
        <dbReference type="EMBL" id="KAE8356777.1"/>
    </source>
</evidence>
<dbReference type="AlphaFoldDB" id="A0A5N6ZGI6"/>
<feature type="binding site" evidence="4">
    <location>
        <position position="257"/>
    </location>
    <ligand>
        <name>dimethylallyl diphosphate</name>
        <dbReference type="ChEBI" id="CHEBI:57623"/>
    </ligand>
</feature>
<dbReference type="GO" id="GO:0004659">
    <property type="term" value="F:prenyltransferase activity"/>
    <property type="evidence" value="ECO:0007669"/>
    <property type="project" value="TreeGrafter"/>
</dbReference>
<dbReference type="NCBIfam" id="TIGR03429">
    <property type="entry name" value="arom_pren_DMATS"/>
    <property type="match status" value="1"/>
</dbReference>
<organism evidence="5 6">
    <name type="scientific">Aspergillus coremiiformis</name>
    <dbReference type="NCBI Taxonomy" id="138285"/>
    <lineage>
        <taxon>Eukaryota</taxon>
        <taxon>Fungi</taxon>
        <taxon>Dikarya</taxon>
        <taxon>Ascomycota</taxon>
        <taxon>Pezizomycotina</taxon>
        <taxon>Eurotiomycetes</taxon>
        <taxon>Eurotiomycetidae</taxon>
        <taxon>Eurotiales</taxon>
        <taxon>Aspergillaceae</taxon>
        <taxon>Aspergillus</taxon>
        <taxon>Aspergillus subgen. Circumdati</taxon>
    </lineage>
</organism>
<keyword evidence="6" id="KW-1185">Reference proteome</keyword>
<dbReference type="InterPro" id="IPR012148">
    <property type="entry name" value="ABBA_DMATS-like"/>
</dbReference>
<evidence type="ECO:0000313" key="6">
    <source>
        <dbReference type="Proteomes" id="UP000327118"/>
    </source>
</evidence>
<evidence type="ECO:0000256" key="4">
    <source>
        <dbReference type="PIRSR" id="PIRSR000509-1"/>
    </source>
</evidence>
<protein>
    <submittedName>
        <fullName evidence="5">Aromatic prenyltransferase</fullName>
    </submittedName>
</protein>
<dbReference type="InterPro" id="IPR033964">
    <property type="entry name" value="ABBA"/>
</dbReference>
<comment type="pathway">
    <text evidence="1">Secondary metabolite biosynthesis.</text>
</comment>
<name>A0A5N6ZGI6_9EURO</name>